<evidence type="ECO:0000259" key="2">
    <source>
        <dbReference type="Pfam" id="PF13786"/>
    </source>
</evidence>
<name>A0ABU8FBH5_9BACI</name>
<dbReference type="EMBL" id="JBAWSX010000001">
    <property type="protein sequence ID" value="MEI4800035.1"/>
    <property type="molecule type" value="Genomic_DNA"/>
</dbReference>
<keyword evidence="1" id="KW-0472">Membrane</keyword>
<gene>
    <name evidence="4" type="ORF">WAZ07_01615</name>
</gene>
<organism evidence="4 5">
    <name type="scientific">Bacillus bruguierae</name>
    <dbReference type="NCBI Taxonomy" id="3127667"/>
    <lineage>
        <taxon>Bacteria</taxon>
        <taxon>Bacillati</taxon>
        <taxon>Bacillota</taxon>
        <taxon>Bacilli</taxon>
        <taxon>Bacillales</taxon>
        <taxon>Bacillaceae</taxon>
        <taxon>Bacillus</taxon>
    </lineage>
</organism>
<dbReference type="Gene3D" id="2.60.40.1630">
    <property type="entry name" value="bacillus anthracis domain"/>
    <property type="match status" value="1"/>
</dbReference>
<dbReference type="RefSeq" id="WP_336471056.1">
    <property type="nucleotide sequence ID" value="NZ_JBAWSX010000001.1"/>
</dbReference>
<proteinExistence type="predicted"/>
<dbReference type="Pfam" id="PF13786">
    <property type="entry name" value="DUF4179"/>
    <property type="match status" value="1"/>
</dbReference>
<dbReference type="InterPro" id="IPR040680">
    <property type="entry name" value="DUF5643"/>
</dbReference>
<feature type="transmembrane region" description="Helical" evidence="1">
    <location>
        <begin position="50"/>
        <end position="74"/>
    </location>
</feature>
<protein>
    <submittedName>
        <fullName evidence="4">DUF4179 domain-containing protein</fullName>
    </submittedName>
</protein>
<dbReference type="Pfam" id="PF18705">
    <property type="entry name" value="DUF5643"/>
    <property type="match status" value="1"/>
</dbReference>
<comment type="caution">
    <text evidence="4">The sequence shown here is derived from an EMBL/GenBank/DDBJ whole genome shotgun (WGS) entry which is preliminary data.</text>
</comment>
<evidence type="ECO:0000313" key="5">
    <source>
        <dbReference type="Proteomes" id="UP001372526"/>
    </source>
</evidence>
<sequence length="455" mass="51553">MDFEKQLREEFQREAEYMQPSNKLKNRVSDSFEEYRQTKVTSKSLIKKRVLIGAAAAACIGAITVFSTAMPSYANMSSLTPIFKPVLDYFHIKEGTEKITKESATVKESNGVKVTINNTVYDGVTLIVSYTVEGSKPFDEAPKIETDNSYIVVSKEKNFVEQKQEYGEFKDKDHKVYSGAMTFDFNNSSFNPDLQAKEDGNRIKVSGIANNFNLSLNIDRLGGREGKTHGKWDFDLPVQSVPAKQSEKEIIVNKDLSALRPKAKLEKVVVTPLRIYLQGSAEEKNGGSFDYLVLDDKGEVLKQMENQMNIIDDNTISTAAFETTSRDTKSITVIPYLYNKKHSGYDTKNKIPVNKAGETKVPLGSNEEMTITRIEEKAGETYVYYKTTKPISNEWPFFLVDEDGKKEFGKREKRISTVKGEESVEVFRTTFGDKKLFIVNPNIVYYDQAFTVEFK</sequence>
<dbReference type="Proteomes" id="UP001372526">
    <property type="component" value="Unassembled WGS sequence"/>
</dbReference>
<evidence type="ECO:0000256" key="1">
    <source>
        <dbReference type="SAM" id="Phobius"/>
    </source>
</evidence>
<reference evidence="4 5" key="1">
    <citation type="submission" date="2024-01" db="EMBL/GenBank/DDBJ databases">
        <title>Seven novel Bacillus-like species.</title>
        <authorList>
            <person name="Liu G."/>
        </authorList>
    </citation>
    <scope>NUCLEOTIDE SEQUENCE [LARGE SCALE GENOMIC DNA]</scope>
    <source>
        <strain evidence="4 5">FJAT-51639</strain>
    </source>
</reference>
<keyword evidence="1" id="KW-1133">Transmembrane helix</keyword>
<evidence type="ECO:0000259" key="3">
    <source>
        <dbReference type="Pfam" id="PF18705"/>
    </source>
</evidence>
<feature type="domain" description="DUF5643" evidence="3">
    <location>
        <begin position="248"/>
        <end position="355"/>
    </location>
</feature>
<dbReference type="InterPro" id="IPR025436">
    <property type="entry name" value="DUF4179"/>
</dbReference>
<feature type="domain" description="DUF4179" evidence="2">
    <location>
        <begin position="47"/>
        <end position="133"/>
    </location>
</feature>
<keyword evidence="5" id="KW-1185">Reference proteome</keyword>
<evidence type="ECO:0000313" key="4">
    <source>
        <dbReference type="EMBL" id="MEI4800035.1"/>
    </source>
</evidence>
<keyword evidence="1" id="KW-0812">Transmembrane</keyword>
<accession>A0ABU8FBH5</accession>